<dbReference type="Pfam" id="PF00583">
    <property type="entry name" value="Acetyltransf_1"/>
    <property type="match status" value="1"/>
</dbReference>
<keyword evidence="1" id="KW-0808">Transferase</keyword>
<sequence length="173" mass="19552">MPVLRRGRADDLPIILRGERAYLREIEPEQENAWAAIVNANLAHWIAWLDRTFILEADGVPAGYEAWTPDGDAALLTTIHVFDRFRRAGGGAALLRTFAHDAAAHGFSRLTLQVHRDNPARRLYERHGFQLTGNDGVYARYDATVEGFQFSRGSIRKRVSTTESISHRPSTRR</sequence>
<organism evidence="4 5">
    <name type="scientific">Paractinoplanes deccanensis</name>
    <dbReference type="NCBI Taxonomy" id="113561"/>
    <lineage>
        <taxon>Bacteria</taxon>
        <taxon>Bacillati</taxon>
        <taxon>Actinomycetota</taxon>
        <taxon>Actinomycetes</taxon>
        <taxon>Micromonosporales</taxon>
        <taxon>Micromonosporaceae</taxon>
        <taxon>Paractinoplanes</taxon>
    </lineage>
</organism>
<dbReference type="CDD" id="cd04301">
    <property type="entry name" value="NAT_SF"/>
    <property type="match status" value="1"/>
</dbReference>
<comment type="caution">
    <text evidence="4">The sequence shown here is derived from an EMBL/GenBank/DDBJ whole genome shotgun (WGS) entry which is preliminary data.</text>
</comment>
<dbReference type="Gene3D" id="3.40.630.30">
    <property type="match status" value="1"/>
</dbReference>
<dbReference type="PROSITE" id="PS51186">
    <property type="entry name" value="GNAT"/>
    <property type="match status" value="1"/>
</dbReference>
<dbReference type="InterPro" id="IPR050832">
    <property type="entry name" value="Bact_Acetyltransf"/>
</dbReference>
<evidence type="ECO:0000259" key="3">
    <source>
        <dbReference type="PROSITE" id="PS51186"/>
    </source>
</evidence>
<feature type="domain" description="N-acetyltransferase" evidence="3">
    <location>
        <begin position="2"/>
        <end position="151"/>
    </location>
</feature>
<evidence type="ECO:0000256" key="2">
    <source>
        <dbReference type="ARBA" id="ARBA00023315"/>
    </source>
</evidence>
<dbReference type="Proteomes" id="UP000609879">
    <property type="component" value="Unassembled WGS sequence"/>
</dbReference>
<dbReference type="RefSeq" id="WP_239169509.1">
    <property type="nucleotide sequence ID" value="NZ_BAAABO010000009.1"/>
</dbReference>
<keyword evidence="2" id="KW-0012">Acyltransferase</keyword>
<dbReference type="PANTHER" id="PTHR43877">
    <property type="entry name" value="AMINOALKYLPHOSPHONATE N-ACETYLTRANSFERASE-RELATED-RELATED"/>
    <property type="match status" value="1"/>
</dbReference>
<name>A0ABQ3YJQ2_9ACTN</name>
<evidence type="ECO:0000313" key="5">
    <source>
        <dbReference type="Proteomes" id="UP000609879"/>
    </source>
</evidence>
<dbReference type="InterPro" id="IPR000182">
    <property type="entry name" value="GNAT_dom"/>
</dbReference>
<proteinExistence type="predicted"/>
<gene>
    <name evidence="4" type="ORF">Ade02nite_88750</name>
</gene>
<dbReference type="InterPro" id="IPR016181">
    <property type="entry name" value="Acyl_CoA_acyltransferase"/>
</dbReference>
<dbReference type="SUPFAM" id="SSF55729">
    <property type="entry name" value="Acyl-CoA N-acyltransferases (Nat)"/>
    <property type="match status" value="1"/>
</dbReference>
<keyword evidence="5" id="KW-1185">Reference proteome</keyword>
<evidence type="ECO:0000256" key="1">
    <source>
        <dbReference type="ARBA" id="ARBA00022679"/>
    </source>
</evidence>
<reference evidence="4 5" key="1">
    <citation type="submission" date="2021-01" db="EMBL/GenBank/DDBJ databases">
        <title>Whole genome shotgun sequence of Actinoplanes deccanensis NBRC 13994.</title>
        <authorList>
            <person name="Komaki H."/>
            <person name="Tamura T."/>
        </authorList>
    </citation>
    <scope>NUCLEOTIDE SEQUENCE [LARGE SCALE GENOMIC DNA]</scope>
    <source>
        <strain evidence="4 5">NBRC 13994</strain>
    </source>
</reference>
<evidence type="ECO:0000313" key="4">
    <source>
        <dbReference type="EMBL" id="GID80234.1"/>
    </source>
</evidence>
<accession>A0ABQ3YJQ2</accession>
<dbReference type="EMBL" id="BOMI01000188">
    <property type="protein sequence ID" value="GID80234.1"/>
    <property type="molecule type" value="Genomic_DNA"/>
</dbReference>
<protein>
    <recommendedName>
        <fullName evidence="3">N-acetyltransferase domain-containing protein</fullName>
    </recommendedName>
</protein>